<organism evidence="4 5">
    <name type="scientific">Szabonella alba</name>
    <dbReference type="NCBI Taxonomy" id="2804194"/>
    <lineage>
        <taxon>Bacteria</taxon>
        <taxon>Pseudomonadati</taxon>
        <taxon>Pseudomonadota</taxon>
        <taxon>Alphaproteobacteria</taxon>
        <taxon>Rhodobacterales</taxon>
        <taxon>Paracoccaceae</taxon>
        <taxon>Szabonella</taxon>
    </lineage>
</organism>
<protein>
    <submittedName>
        <fullName evidence="4">N-acetyltransferase</fullName>
    </submittedName>
</protein>
<feature type="domain" description="N-acetyltransferase" evidence="3">
    <location>
        <begin position="1"/>
        <end position="162"/>
    </location>
</feature>
<sequence>MIRAAAAADGAAILRIWNPVIRYTAATFNNVEKTGDEIGELLAAKAGAGQPFLLAEEAGQVLGFATYGAFRGGVGYRRIAEHTILLDPSAHGRGLGRALMATLETVARGQDIASLMGGISGENTAGIAFHRALGFQEVGRIPQAGWKFGRWMDLVLMQKILSA</sequence>
<evidence type="ECO:0000259" key="3">
    <source>
        <dbReference type="PROSITE" id="PS51186"/>
    </source>
</evidence>
<dbReference type="InterPro" id="IPR016181">
    <property type="entry name" value="Acyl_CoA_acyltransferase"/>
</dbReference>
<dbReference type="CDD" id="cd04301">
    <property type="entry name" value="NAT_SF"/>
    <property type="match status" value="1"/>
</dbReference>
<dbReference type="SUPFAM" id="SSF55729">
    <property type="entry name" value="Acyl-CoA N-acyltransferases (Nat)"/>
    <property type="match status" value="1"/>
</dbReference>
<keyword evidence="5" id="KW-1185">Reference proteome</keyword>
<comment type="caution">
    <text evidence="4">The sequence shown here is derived from an EMBL/GenBank/DDBJ whole genome shotgun (WGS) entry which is preliminary data.</text>
</comment>
<gene>
    <name evidence="4" type="ORF">JL811_09120</name>
</gene>
<evidence type="ECO:0000256" key="1">
    <source>
        <dbReference type="ARBA" id="ARBA00022679"/>
    </source>
</evidence>
<keyword evidence="2" id="KW-0012">Acyltransferase</keyword>
<dbReference type="Pfam" id="PF13420">
    <property type="entry name" value="Acetyltransf_4"/>
    <property type="match status" value="1"/>
</dbReference>
<dbReference type="GO" id="GO:0016747">
    <property type="term" value="F:acyltransferase activity, transferring groups other than amino-acyl groups"/>
    <property type="evidence" value="ECO:0007669"/>
    <property type="project" value="InterPro"/>
</dbReference>
<proteinExistence type="predicted"/>
<dbReference type="InterPro" id="IPR000182">
    <property type="entry name" value="GNAT_dom"/>
</dbReference>
<dbReference type="RefSeq" id="WP_202688298.1">
    <property type="nucleotide sequence ID" value="NZ_JAESVN010000003.1"/>
</dbReference>
<dbReference type="Gene3D" id="3.40.630.30">
    <property type="match status" value="1"/>
</dbReference>
<evidence type="ECO:0000256" key="2">
    <source>
        <dbReference type="ARBA" id="ARBA00023315"/>
    </source>
</evidence>
<keyword evidence="1" id="KW-0808">Transferase</keyword>
<dbReference type="PANTHER" id="PTHR43072">
    <property type="entry name" value="N-ACETYLTRANSFERASE"/>
    <property type="match status" value="1"/>
</dbReference>
<accession>A0A8K0V932</accession>
<reference evidence="4" key="1">
    <citation type="submission" date="2021-01" db="EMBL/GenBank/DDBJ databases">
        <title>Tabrizicola alba sp. nov. a motile alkaliphilic bacterium isolated from a soda lake.</title>
        <authorList>
            <person name="Szuroczki S."/>
            <person name="Abbaszade G."/>
            <person name="Schumann P."/>
            <person name="Toth E."/>
        </authorList>
    </citation>
    <scope>NUCLEOTIDE SEQUENCE</scope>
    <source>
        <strain evidence="4">DMG-N-6</strain>
    </source>
</reference>
<dbReference type="Proteomes" id="UP000648908">
    <property type="component" value="Unassembled WGS sequence"/>
</dbReference>
<dbReference type="PANTHER" id="PTHR43072:SF23">
    <property type="entry name" value="UPF0039 PROTEIN C11D3.02C"/>
    <property type="match status" value="1"/>
</dbReference>
<dbReference type="EMBL" id="JAESVN010000003">
    <property type="protein sequence ID" value="MBL4917381.1"/>
    <property type="molecule type" value="Genomic_DNA"/>
</dbReference>
<evidence type="ECO:0000313" key="5">
    <source>
        <dbReference type="Proteomes" id="UP000648908"/>
    </source>
</evidence>
<evidence type="ECO:0000313" key="4">
    <source>
        <dbReference type="EMBL" id="MBL4917381.1"/>
    </source>
</evidence>
<dbReference type="AlphaFoldDB" id="A0A8K0V932"/>
<name>A0A8K0V932_9RHOB</name>
<dbReference type="PROSITE" id="PS51186">
    <property type="entry name" value="GNAT"/>
    <property type="match status" value="1"/>
</dbReference>